<dbReference type="Pfam" id="PF00589">
    <property type="entry name" value="Phage_integrase"/>
    <property type="match status" value="1"/>
</dbReference>
<evidence type="ECO:0000256" key="2">
    <source>
        <dbReference type="ARBA" id="ARBA00022490"/>
    </source>
</evidence>
<proteinExistence type="predicted"/>
<dbReference type="GO" id="GO:0005737">
    <property type="term" value="C:cytoplasm"/>
    <property type="evidence" value="ECO:0007669"/>
    <property type="project" value="UniProtKB-SubCell"/>
</dbReference>
<gene>
    <name evidence="12" type="ORF">BN000_00038</name>
</gene>
<dbReference type="Gene3D" id="1.10.150.130">
    <property type="match status" value="1"/>
</dbReference>
<evidence type="ECO:0000256" key="6">
    <source>
        <dbReference type="ARBA" id="ARBA00023125"/>
    </source>
</evidence>
<dbReference type="PROSITE" id="PS51900">
    <property type="entry name" value="CB"/>
    <property type="match status" value="1"/>
</dbReference>
<evidence type="ECO:0000256" key="5">
    <source>
        <dbReference type="ARBA" id="ARBA00022908"/>
    </source>
</evidence>
<dbReference type="GO" id="GO:0007059">
    <property type="term" value="P:chromosome segregation"/>
    <property type="evidence" value="ECO:0007669"/>
    <property type="project" value="UniProtKB-KW"/>
</dbReference>
<organism evidence="12 13">
    <name type="scientific">Neobacillus massiliamazoniensis</name>
    <dbReference type="NCBI Taxonomy" id="1499688"/>
    <lineage>
        <taxon>Bacteria</taxon>
        <taxon>Bacillati</taxon>
        <taxon>Bacillota</taxon>
        <taxon>Bacilli</taxon>
        <taxon>Bacillales</taxon>
        <taxon>Bacillaceae</taxon>
        <taxon>Neobacillus</taxon>
    </lineage>
</organism>
<keyword evidence="13" id="KW-1185">Reference proteome</keyword>
<protein>
    <submittedName>
        <fullName evidence="12">Putative tyrosine recombinase XerC-like protein</fullName>
    </submittedName>
</protein>
<dbReference type="SUPFAM" id="SSF56349">
    <property type="entry name" value="DNA breaking-rejoining enzymes"/>
    <property type="match status" value="1"/>
</dbReference>
<dbReference type="InterPro" id="IPR013762">
    <property type="entry name" value="Integrase-like_cat_sf"/>
</dbReference>
<keyword evidence="3" id="KW-0132">Cell division</keyword>
<dbReference type="RefSeq" id="WP_176699596.1">
    <property type="nucleotide sequence ID" value="NZ_CVRB01000001.1"/>
</dbReference>
<evidence type="ECO:0000313" key="12">
    <source>
        <dbReference type="EMBL" id="CRK80158.1"/>
    </source>
</evidence>
<evidence type="ECO:0000256" key="7">
    <source>
        <dbReference type="ARBA" id="ARBA00023172"/>
    </source>
</evidence>
<keyword evidence="7" id="KW-0233">DNA recombination</keyword>
<evidence type="ECO:0000256" key="4">
    <source>
        <dbReference type="ARBA" id="ARBA00022829"/>
    </source>
</evidence>
<dbReference type="GO" id="GO:0003677">
    <property type="term" value="F:DNA binding"/>
    <property type="evidence" value="ECO:0007669"/>
    <property type="project" value="UniProtKB-UniRule"/>
</dbReference>
<dbReference type="GO" id="GO:0006310">
    <property type="term" value="P:DNA recombination"/>
    <property type="evidence" value="ECO:0007669"/>
    <property type="project" value="UniProtKB-KW"/>
</dbReference>
<sequence length="280" mass="32617">MRNNSIEAIPLIHDFCHWLKEQKKSPNTITTYKRDLERFQEWLQEKKSDINHLTKDDIQAYISFLEQKQKSVATIDKTAGAIRTFAKFLEKPDLIFGIKLEPVTKEDIEVLSSDQYELLLTQVKDDGNLRDIAIVYLLLHTGLRVSELCSLNRSSVNFFKNELIVEKGEERRTIPLSNDAKTRLEDYLKSHSSKEAIFITKLGERITERTVQYMLKKYNVNPNKLRHTFCQRLVDSRVDLDVVSRLAGIKDLNVIKRYVKSSQIKENSLGEIINNSFMEH</sequence>
<evidence type="ECO:0000259" key="11">
    <source>
        <dbReference type="PROSITE" id="PS51900"/>
    </source>
</evidence>
<feature type="domain" description="Tyr recombinase" evidence="10">
    <location>
        <begin position="106"/>
        <end position="274"/>
    </location>
</feature>
<dbReference type="EMBL" id="CVRB01000001">
    <property type="protein sequence ID" value="CRK80158.1"/>
    <property type="molecule type" value="Genomic_DNA"/>
</dbReference>
<reference evidence="13" key="1">
    <citation type="submission" date="2015-05" db="EMBL/GenBank/DDBJ databases">
        <authorList>
            <person name="Urmite Genomes"/>
        </authorList>
    </citation>
    <scope>NUCLEOTIDE SEQUENCE [LARGE SCALE GENOMIC DNA]</scope>
    <source>
        <strain evidence="13">LF1</strain>
    </source>
</reference>
<dbReference type="Pfam" id="PF02899">
    <property type="entry name" value="Phage_int_SAM_1"/>
    <property type="match status" value="1"/>
</dbReference>
<dbReference type="InterPro" id="IPR004107">
    <property type="entry name" value="Integrase_SAM-like_N"/>
</dbReference>
<dbReference type="Gene3D" id="1.10.443.10">
    <property type="entry name" value="Intergrase catalytic core"/>
    <property type="match status" value="1"/>
</dbReference>
<dbReference type="GO" id="GO:0051301">
    <property type="term" value="P:cell division"/>
    <property type="evidence" value="ECO:0007669"/>
    <property type="project" value="UniProtKB-KW"/>
</dbReference>
<dbReference type="InterPro" id="IPR002104">
    <property type="entry name" value="Integrase_catalytic"/>
</dbReference>
<dbReference type="PANTHER" id="PTHR30349:SF77">
    <property type="entry name" value="TYROSINE RECOMBINASE XERC"/>
    <property type="match status" value="1"/>
</dbReference>
<dbReference type="AlphaFoldDB" id="A0A0U1NQY5"/>
<dbReference type="PROSITE" id="PS51898">
    <property type="entry name" value="TYR_RECOMBINASE"/>
    <property type="match status" value="1"/>
</dbReference>
<name>A0A0U1NQY5_9BACI</name>
<dbReference type="STRING" id="1499688.BN000_00038"/>
<evidence type="ECO:0000256" key="3">
    <source>
        <dbReference type="ARBA" id="ARBA00022618"/>
    </source>
</evidence>
<keyword evidence="4" id="KW-0159">Chromosome partition</keyword>
<dbReference type="InterPro" id="IPR044068">
    <property type="entry name" value="CB"/>
</dbReference>
<dbReference type="InterPro" id="IPR010998">
    <property type="entry name" value="Integrase_recombinase_N"/>
</dbReference>
<evidence type="ECO:0000313" key="13">
    <source>
        <dbReference type="Proteomes" id="UP000199087"/>
    </source>
</evidence>
<keyword evidence="6 9" id="KW-0238">DNA-binding</keyword>
<keyword evidence="8" id="KW-0131">Cell cycle</keyword>
<evidence type="ECO:0000259" key="10">
    <source>
        <dbReference type="PROSITE" id="PS51898"/>
    </source>
</evidence>
<dbReference type="PANTHER" id="PTHR30349">
    <property type="entry name" value="PHAGE INTEGRASE-RELATED"/>
    <property type="match status" value="1"/>
</dbReference>
<evidence type="ECO:0000256" key="8">
    <source>
        <dbReference type="ARBA" id="ARBA00023306"/>
    </source>
</evidence>
<dbReference type="Proteomes" id="UP000199087">
    <property type="component" value="Unassembled WGS sequence"/>
</dbReference>
<accession>A0A0U1NQY5</accession>
<dbReference type="InterPro" id="IPR011010">
    <property type="entry name" value="DNA_brk_join_enz"/>
</dbReference>
<feature type="domain" description="Core-binding (CB)" evidence="11">
    <location>
        <begin position="6"/>
        <end position="90"/>
    </location>
</feature>
<keyword evidence="2" id="KW-0963">Cytoplasm</keyword>
<evidence type="ECO:0000256" key="9">
    <source>
        <dbReference type="PROSITE-ProRule" id="PRU01248"/>
    </source>
</evidence>
<comment type="subcellular location">
    <subcellularLocation>
        <location evidence="1">Cytoplasm</location>
    </subcellularLocation>
</comment>
<dbReference type="InterPro" id="IPR050090">
    <property type="entry name" value="Tyrosine_recombinase_XerCD"/>
</dbReference>
<keyword evidence="5" id="KW-0229">DNA integration</keyword>
<dbReference type="GO" id="GO:0015074">
    <property type="term" value="P:DNA integration"/>
    <property type="evidence" value="ECO:0007669"/>
    <property type="project" value="UniProtKB-KW"/>
</dbReference>
<evidence type="ECO:0000256" key="1">
    <source>
        <dbReference type="ARBA" id="ARBA00004496"/>
    </source>
</evidence>